<accession>A0A316VWJ2</accession>
<evidence type="ECO:0000256" key="1">
    <source>
        <dbReference type="ARBA" id="ARBA00004888"/>
    </source>
</evidence>
<dbReference type="InterPro" id="IPR001312">
    <property type="entry name" value="Hexokinase"/>
</dbReference>
<dbReference type="AlphaFoldDB" id="A0A316VWJ2"/>
<comment type="pathway">
    <text evidence="2">Carbohydrate metabolism; hexose metabolism.</text>
</comment>
<reference evidence="14 15" key="1">
    <citation type="journal article" date="2018" name="Mol. Biol. Evol.">
        <title>Broad Genomic Sampling Reveals a Smut Pathogenic Ancestry of the Fungal Clade Ustilaginomycotina.</title>
        <authorList>
            <person name="Kijpornyongpan T."/>
            <person name="Mondo S.J."/>
            <person name="Barry K."/>
            <person name="Sandor L."/>
            <person name="Lee J."/>
            <person name="Lipzen A."/>
            <person name="Pangilinan J."/>
            <person name="LaButti K."/>
            <person name="Hainaut M."/>
            <person name="Henrissat B."/>
            <person name="Grigoriev I.V."/>
            <person name="Spatafora J.W."/>
            <person name="Aime M.C."/>
        </authorList>
    </citation>
    <scope>NUCLEOTIDE SEQUENCE [LARGE SCALE GENOMIC DNA]</scope>
    <source>
        <strain evidence="14 15">MCA 4658</strain>
    </source>
</reference>
<keyword evidence="15" id="KW-1185">Reference proteome</keyword>
<comment type="catalytic activity">
    <reaction evidence="10">
        <text>D-glucose + ATP = D-glucose 6-phosphate + ADP + H(+)</text>
        <dbReference type="Rhea" id="RHEA:17825"/>
        <dbReference type="ChEBI" id="CHEBI:4167"/>
        <dbReference type="ChEBI" id="CHEBI:15378"/>
        <dbReference type="ChEBI" id="CHEBI:30616"/>
        <dbReference type="ChEBI" id="CHEBI:61548"/>
        <dbReference type="ChEBI" id="CHEBI:456216"/>
        <dbReference type="EC" id="2.7.1.1"/>
    </reaction>
    <physiologicalReaction direction="left-to-right" evidence="10">
        <dbReference type="Rhea" id="RHEA:17826"/>
    </physiologicalReaction>
</comment>
<protein>
    <recommendedName>
        <fullName evidence="11">Phosphotransferase</fullName>
        <ecNumber evidence="11">2.7.1.-</ecNumber>
    </recommendedName>
</protein>
<dbReference type="GO" id="GO:0005829">
    <property type="term" value="C:cytosol"/>
    <property type="evidence" value="ECO:0007669"/>
    <property type="project" value="TreeGrafter"/>
</dbReference>
<dbReference type="PROSITE" id="PS00378">
    <property type="entry name" value="HEXOKINASE_1"/>
    <property type="match status" value="1"/>
</dbReference>
<gene>
    <name evidence="14" type="ORF">IE81DRAFT_325357</name>
</gene>
<sequence>MPSASHPSLSSALASIEEQFDLSKIKLQGILDRFRERMVYGLQNHGAAMAMIPSYVTGTPDGSEKGVYLALDLGGTNLRVCEVTLGGEGKVSMKQEKYKVSDQLKTGPVENLFDYIAASVAKFLKDFSSAAPQNPQDGPLLMGFTFSFPVEQTAIDRGTLISWTKGFSCPGAVGLEVVQLLQGCLDRQHVPVRVNALVNDTVGALLAHAYHAKGALLGAIFGTGTNGAYVEAVERIGKMNAAHAHGEETMIINTEWGGFDDERAALLITLFDNTVDRTAIRPRHHAFEKMISGMYLGEVVRTVLIHLVDSLHLFQGFSSELLNKQYGFDTAYVSAVLADKKPSNSADSPTRLVLVDTLGIKAEHVAEGDVETVKAVCKIVGRRAARLSSVAIAATLQHTGHDQHRGGAELQESDYIDIGCDGSVYEFLPYFEEWVREALRDLVGEGAEKRVRMALAKDGSGVGAALCALQAKKQHDRMLARSNTI</sequence>
<evidence type="ECO:0000313" key="14">
    <source>
        <dbReference type="EMBL" id="PWN40681.1"/>
    </source>
</evidence>
<keyword evidence="6 11" id="KW-0418">Kinase</keyword>
<dbReference type="InParanoid" id="A0A316VWJ2"/>
<dbReference type="UniPathway" id="UPA00109">
    <property type="reaction ID" value="UER00180"/>
</dbReference>
<dbReference type="PROSITE" id="PS51748">
    <property type="entry name" value="HEXOKINASE_2"/>
    <property type="match status" value="1"/>
</dbReference>
<keyword evidence="5 11" id="KW-0547">Nucleotide-binding</keyword>
<dbReference type="FunFam" id="3.40.367.20:FF:000005">
    <property type="entry name" value="Phosphotransferase"/>
    <property type="match status" value="1"/>
</dbReference>
<dbReference type="RefSeq" id="XP_025367841.1">
    <property type="nucleotide sequence ID" value="XM_025514488.1"/>
</dbReference>
<dbReference type="GeneID" id="37036358"/>
<proteinExistence type="inferred from homology"/>
<dbReference type="Pfam" id="PF03727">
    <property type="entry name" value="Hexokinase_2"/>
    <property type="match status" value="1"/>
</dbReference>
<dbReference type="PANTHER" id="PTHR19443:SF30">
    <property type="entry name" value="GLUCOKINASE-1-RELATED"/>
    <property type="match status" value="1"/>
</dbReference>
<dbReference type="GO" id="GO:0005536">
    <property type="term" value="F:D-glucose binding"/>
    <property type="evidence" value="ECO:0007669"/>
    <property type="project" value="InterPro"/>
</dbReference>
<evidence type="ECO:0000256" key="10">
    <source>
        <dbReference type="ARBA" id="ARBA00048160"/>
    </source>
</evidence>
<dbReference type="PRINTS" id="PR00475">
    <property type="entry name" value="HEXOKINASE"/>
</dbReference>
<dbReference type="GO" id="GO:0006006">
    <property type="term" value="P:glucose metabolic process"/>
    <property type="evidence" value="ECO:0007669"/>
    <property type="project" value="TreeGrafter"/>
</dbReference>
<dbReference type="OrthoDB" id="419537at2759"/>
<dbReference type="SUPFAM" id="SSF53067">
    <property type="entry name" value="Actin-like ATPase domain"/>
    <property type="match status" value="2"/>
</dbReference>
<dbReference type="Proteomes" id="UP000245783">
    <property type="component" value="Unassembled WGS sequence"/>
</dbReference>
<dbReference type="GO" id="GO:0001678">
    <property type="term" value="P:intracellular glucose homeostasis"/>
    <property type="evidence" value="ECO:0007669"/>
    <property type="project" value="InterPro"/>
</dbReference>
<dbReference type="Pfam" id="PF00349">
    <property type="entry name" value="Hexokinase_1"/>
    <property type="match status" value="1"/>
</dbReference>
<dbReference type="STRING" id="1522189.A0A316VWJ2"/>
<evidence type="ECO:0000256" key="2">
    <source>
        <dbReference type="ARBA" id="ARBA00005028"/>
    </source>
</evidence>
<evidence type="ECO:0000256" key="7">
    <source>
        <dbReference type="ARBA" id="ARBA00022840"/>
    </source>
</evidence>
<name>A0A316VWJ2_9BASI</name>
<feature type="domain" description="Hexokinase C-terminal" evidence="13">
    <location>
        <begin position="217"/>
        <end position="469"/>
    </location>
</feature>
<dbReference type="Gene3D" id="3.30.420.40">
    <property type="match status" value="1"/>
</dbReference>
<evidence type="ECO:0000256" key="6">
    <source>
        <dbReference type="ARBA" id="ARBA00022777"/>
    </source>
</evidence>
<dbReference type="EMBL" id="KZ819410">
    <property type="protein sequence ID" value="PWN40681.1"/>
    <property type="molecule type" value="Genomic_DNA"/>
</dbReference>
<dbReference type="EC" id="2.7.1.-" evidence="11"/>
<dbReference type="InterPro" id="IPR019807">
    <property type="entry name" value="Hexokinase_BS"/>
</dbReference>
<evidence type="ECO:0000256" key="5">
    <source>
        <dbReference type="ARBA" id="ARBA00022741"/>
    </source>
</evidence>
<keyword evidence="8 11" id="KW-0324">Glycolysis</keyword>
<evidence type="ECO:0000256" key="4">
    <source>
        <dbReference type="ARBA" id="ARBA00022679"/>
    </source>
</evidence>
<evidence type="ECO:0000259" key="12">
    <source>
        <dbReference type="Pfam" id="PF00349"/>
    </source>
</evidence>
<dbReference type="GO" id="GO:0008865">
    <property type="term" value="F:fructokinase activity"/>
    <property type="evidence" value="ECO:0007669"/>
    <property type="project" value="TreeGrafter"/>
</dbReference>
<evidence type="ECO:0000256" key="11">
    <source>
        <dbReference type="RuleBase" id="RU362007"/>
    </source>
</evidence>
<keyword evidence="4 11" id="KW-0808">Transferase</keyword>
<keyword evidence="7 11" id="KW-0067">ATP-binding</keyword>
<dbReference type="GO" id="GO:0005524">
    <property type="term" value="F:ATP binding"/>
    <property type="evidence" value="ECO:0007669"/>
    <property type="project" value="UniProtKB-UniRule"/>
</dbReference>
<dbReference type="GO" id="GO:0004340">
    <property type="term" value="F:glucokinase activity"/>
    <property type="evidence" value="ECO:0007669"/>
    <property type="project" value="TreeGrafter"/>
</dbReference>
<feature type="domain" description="Hexokinase N-terminal" evidence="12">
    <location>
        <begin position="13"/>
        <end position="210"/>
    </location>
</feature>
<dbReference type="InterPro" id="IPR022673">
    <property type="entry name" value="Hexokinase_C"/>
</dbReference>
<dbReference type="InterPro" id="IPR022672">
    <property type="entry name" value="Hexokinase_N"/>
</dbReference>
<evidence type="ECO:0000259" key="13">
    <source>
        <dbReference type="Pfam" id="PF03727"/>
    </source>
</evidence>
<comment type="pathway">
    <text evidence="1">Carbohydrate degradation; glycolysis; D-glyceraldehyde 3-phosphate and glycerone phosphate from D-glucose: step 1/4.</text>
</comment>
<dbReference type="GO" id="GO:0006096">
    <property type="term" value="P:glycolytic process"/>
    <property type="evidence" value="ECO:0007669"/>
    <property type="project" value="UniProtKB-UniPathway"/>
</dbReference>
<dbReference type="Gene3D" id="3.40.367.20">
    <property type="match status" value="1"/>
</dbReference>
<evidence type="ECO:0000256" key="3">
    <source>
        <dbReference type="ARBA" id="ARBA00009225"/>
    </source>
</evidence>
<evidence type="ECO:0000256" key="9">
    <source>
        <dbReference type="ARBA" id="ARBA00044613"/>
    </source>
</evidence>
<evidence type="ECO:0000256" key="8">
    <source>
        <dbReference type="ARBA" id="ARBA00023152"/>
    </source>
</evidence>
<dbReference type="InterPro" id="IPR043129">
    <property type="entry name" value="ATPase_NBD"/>
</dbReference>
<evidence type="ECO:0000313" key="15">
    <source>
        <dbReference type="Proteomes" id="UP000245783"/>
    </source>
</evidence>
<dbReference type="FunFam" id="3.30.420.40:FF:000034">
    <property type="entry name" value="Phosphotransferase"/>
    <property type="match status" value="1"/>
</dbReference>
<dbReference type="GO" id="GO:0005739">
    <property type="term" value="C:mitochondrion"/>
    <property type="evidence" value="ECO:0007669"/>
    <property type="project" value="TreeGrafter"/>
</dbReference>
<dbReference type="PANTHER" id="PTHR19443">
    <property type="entry name" value="HEXOKINASE"/>
    <property type="match status" value="1"/>
</dbReference>
<comment type="catalytic activity">
    <reaction evidence="9">
        <text>a D-hexose + ATP = a D-hexose 6-phosphate + ADP + H(+)</text>
        <dbReference type="Rhea" id="RHEA:22740"/>
        <dbReference type="ChEBI" id="CHEBI:4194"/>
        <dbReference type="ChEBI" id="CHEBI:15378"/>
        <dbReference type="ChEBI" id="CHEBI:30616"/>
        <dbReference type="ChEBI" id="CHEBI:229467"/>
        <dbReference type="ChEBI" id="CHEBI:456216"/>
        <dbReference type="EC" id="2.7.1.1"/>
    </reaction>
    <physiologicalReaction direction="left-to-right" evidence="9">
        <dbReference type="Rhea" id="RHEA:22741"/>
    </physiologicalReaction>
</comment>
<organism evidence="14 15">
    <name type="scientific">Ceraceosorus guamensis</name>
    <dbReference type="NCBI Taxonomy" id="1522189"/>
    <lineage>
        <taxon>Eukaryota</taxon>
        <taxon>Fungi</taxon>
        <taxon>Dikarya</taxon>
        <taxon>Basidiomycota</taxon>
        <taxon>Ustilaginomycotina</taxon>
        <taxon>Exobasidiomycetes</taxon>
        <taxon>Ceraceosorales</taxon>
        <taxon>Ceraceosoraceae</taxon>
        <taxon>Ceraceosorus</taxon>
    </lineage>
</organism>
<comment type="similarity">
    <text evidence="3 11">Belongs to the hexokinase family.</text>
</comment>